<gene>
    <name evidence="1" type="ORF">DHETER_LOCUS12213</name>
</gene>
<accession>A0ACA9PI71</accession>
<feature type="non-terminal residue" evidence="1">
    <location>
        <position position="51"/>
    </location>
</feature>
<evidence type="ECO:0000313" key="2">
    <source>
        <dbReference type="Proteomes" id="UP000789702"/>
    </source>
</evidence>
<sequence>GKKDTEKHLQNPLVKAVWGKIKKKVKTTDSVEKENQETPIQKTPPHNISSQ</sequence>
<name>A0ACA9PI71_9GLOM</name>
<organism evidence="1 2">
    <name type="scientific">Dentiscutata heterogama</name>
    <dbReference type="NCBI Taxonomy" id="1316150"/>
    <lineage>
        <taxon>Eukaryota</taxon>
        <taxon>Fungi</taxon>
        <taxon>Fungi incertae sedis</taxon>
        <taxon>Mucoromycota</taxon>
        <taxon>Glomeromycotina</taxon>
        <taxon>Glomeromycetes</taxon>
        <taxon>Diversisporales</taxon>
        <taxon>Gigasporaceae</taxon>
        <taxon>Dentiscutata</taxon>
    </lineage>
</organism>
<evidence type="ECO:0000313" key="1">
    <source>
        <dbReference type="EMBL" id="CAG8710168.1"/>
    </source>
</evidence>
<protein>
    <submittedName>
        <fullName evidence="1">13510_t:CDS:1</fullName>
    </submittedName>
</protein>
<proteinExistence type="predicted"/>
<feature type="non-terminal residue" evidence="1">
    <location>
        <position position="1"/>
    </location>
</feature>
<dbReference type="Proteomes" id="UP000789702">
    <property type="component" value="Unassembled WGS sequence"/>
</dbReference>
<reference evidence="1" key="1">
    <citation type="submission" date="2021-06" db="EMBL/GenBank/DDBJ databases">
        <authorList>
            <person name="Kallberg Y."/>
            <person name="Tangrot J."/>
            <person name="Rosling A."/>
        </authorList>
    </citation>
    <scope>NUCLEOTIDE SEQUENCE</scope>
    <source>
        <strain evidence="1">IL203A</strain>
    </source>
</reference>
<comment type="caution">
    <text evidence="1">The sequence shown here is derived from an EMBL/GenBank/DDBJ whole genome shotgun (WGS) entry which is preliminary data.</text>
</comment>
<keyword evidence="2" id="KW-1185">Reference proteome</keyword>
<dbReference type="EMBL" id="CAJVPU010029269">
    <property type="protein sequence ID" value="CAG8710168.1"/>
    <property type="molecule type" value="Genomic_DNA"/>
</dbReference>